<evidence type="ECO:0000256" key="4">
    <source>
        <dbReference type="ARBA" id="ARBA00023136"/>
    </source>
</evidence>
<feature type="transmembrane region" description="Helical" evidence="5">
    <location>
        <begin position="293"/>
        <end position="313"/>
    </location>
</feature>
<evidence type="ECO:0000313" key="6">
    <source>
        <dbReference type="EMBL" id="CDW76410.1"/>
    </source>
</evidence>
<dbReference type="PANTHER" id="PTHR10924:SF4">
    <property type="entry name" value="GH15861P"/>
    <property type="match status" value="1"/>
</dbReference>
<feature type="transmembrane region" description="Helical" evidence="5">
    <location>
        <begin position="383"/>
        <end position="403"/>
    </location>
</feature>
<keyword evidence="2 5" id="KW-0812">Transmembrane</keyword>
<dbReference type="GO" id="GO:0097037">
    <property type="term" value="P:heme export"/>
    <property type="evidence" value="ECO:0007669"/>
    <property type="project" value="TreeGrafter"/>
</dbReference>
<feature type="transmembrane region" description="Helical" evidence="5">
    <location>
        <begin position="261"/>
        <end position="281"/>
    </location>
</feature>
<feature type="transmembrane region" description="Helical" evidence="5">
    <location>
        <begin position="196"/>
        <end position="219"/>
    </location>
</feature>
<keyword evidence="7" id="KW-1185">Reference proteome</keyword>
<keyword evidence="3 5" id="KW-1133">Transmembrane helix</keyword>
<protein>
    <recommendedName>
        <fullName evidence="8">Major facilitator superfamily protein</fullName>
    </recommendedName>
</protein>
<proteinExistence type="predicted"/>
<evidence type="ECO:0000256" key="1">
    <source>
        <dbReference type="ARBA" id="ARBA00004141"/>
    </source>
</evidence>
<evidence type="ECO:0000313" key="7">
    <source>
        <dbReference type="Proteomes" id="UP000039865"/>
    </source>
</evidence>
<dbReference type="OrthoDB" id="422206at2759"/>
<dbReference type="InterPro" id="IPR036259">
    <property type="entry name" value="MFS_trans_sf"/>
</dbReference>
<gene>
    <name evidence="6" type="primary">Contig13082.g13948</name>
    <name evidence="6" type="ORF">STYLEM_5410</name>
</gene>
<feature type="transmembrane region" description="Helical" evidence="5">
    <location>
        <begin position="325"/>
        <end position="345"/>
    </location>
</feature>
<feature type="transmembrane region" description="Helical" evidence="5">
    <location>
        <begin position="75"/>
        <end position="93"/>
    </location>
</feature>
<dbReference type="Gene3D" id="1.20.1250.20">
    <property type="entry name" value="MFS general substrate transporter like domains"/>
    <property type="match status" value="1"/>
</dbReference>
<dbReference type="PANTHER" id="PTHR10924">
    <property type="entry name" value="MAJOR FACILITATOR SUPERFAMILY PROTEIN-RELATED"/>
    <property type="match status" value="1"/>
</dbReference>
<feature type="transmembrane region" description="Helical" evidence="5">
    <location>
        <begin position="100"/>
        <end position="116"/>
    </location>
</feature>
<reference evidence="6 7" key="1">
    <citation type="submission" date="2014-06" db="EMBL/GenBank/DDBJ databases">
        <authorList>
            <person name="Swart Estienne"/>
        </authorList>
    </citation>
    <scope>NUCLEOTIDE SEQUENCE [LARGE SCALE GENOMIC DNA]</scope>
    <source>
        <strain evidence="6 7">130c</strain>
    </source>
</reference>
<sequence length="463" mass="53318">METMKSTTYLYQTEATDGISNKAMISEIDFSEKSTPQEYGLQSRRFFQLILMTAAFTLNAVAFSVDNLQPPDYLFYFSHLAFPFLLTKSLWVIDELGVKHMLVIAMIFQTLALWFGRTFSSKVFGTDLVAPTFSEILNSVAFVLLLNSKTKFSSQWFDQKGRIQSTATMLGGRQIGLYLVYWYLKLAGYDYKDYLMASSFQFACAVINFALLLLVILFFNNEPEKLSSRSQRQTKKQDKLGFDTQFEQFMQSDDRVDYMKILISLAVYCYCSPYNFYWYLFYNNGVNLENDQFVAHLIQPIVFTVGILVFGFLLSQSLSFRKTIIFLIIMNIAATIATELCYILNSNVAMQVCYCIHAFFVGGLKITIFEMVTDYSYPISPSVTLGIFNTFSSTVILSLTMMSDEIDRTFNNDEYENNLFNDIIQLVFIGVLTFACIKFMRDEQKSKRTQHDQNYQTGHISGY</sequence>
<dbReference type="GO" id="GO:0020037">
    <property type="term" value="F:heme binding"/>
    <property type="evidence" value="ECO:0007669"/>
    <property type="project" value="TreeGrafter"/>
</dbReference>
<dbReference type="Proteomes" id="UP000039865">
    <property type="component" value="Unassembled WGS sequence"/>
</dbReference>
<dbReference type="GO" id="GO:0016020">
    <property type="term" value="C:membrane"/>
    <property type="evidence" value="ECO:0007669"/>
    <property type="project" value="UniProtKB-SubCell"/>
</dbReference>
<dbReference type="EMBL" id="CCKQ01005246">
    <property type="protein sequence ID" value="CDW76410.1"/>
    <property type="molecule type" value="Genomic_DNA"/>
</dbReference>
<dbReference type="AlphaFoldDB" id="A0A078A2T2"/>
<name>A0A078A2T2_STYLE</name>
<feature type="transmembrane region" description="Helical" evidence="5">
    <location>
        <begin position="167"/>
        <end position="184"/>
    </location>
</feature>
<dbReference type="SUPFAM" id="SSF103473">
    <property type="entry name" value="MFS general substrate transporter"/>
    <property type="match status" value="1"/>
</dbReference>
<organism evidence="6 7">
    <name type="scientific">Stylonychia lemnae</name>
    <name type="common">Ciliate</name>
    <dbReference type="NCBI Taxonomy" id="5949"/>
    <lineage>
        <taxon>Eukaryota</taxon>
        <taxon>Sar</taxon>
        <taxon>Alveolata</taxon>
        <taxon>Ciliophora</taxon>
        <taxon>Intramacronucleata</taxon>
        <taxon>Spirotrichea</taxon>
        <taxon>Stichotrichia</taxon>
        <taxon>Sporadotrichida</taxon>
        <taxon>Oxytrichidae</taxon>
        <taxon>Stylonychinae</taxon>
        <taxon>Stylonychia</taxon>
    </lineage>
</organism>
<dbReference type="InParanoid" id="A0A078A2T2"/>
<feature type="transmembrane region" description="Helical" evidence="5">
    <location>
        <begin position="128"/>
        <end position="146"/>
    </location>
</feature>
<evidence type="ECO:0000256" key="3">
    <source>
        <dbReference type="ARBA" id="ARBA00022989"/>
    </source>
</evidence>
<feature type="transmembrane region" description="Helical" evidence="5">
    <location>
        <begin position="46"/>
        <end position="63"/>
    </location>
</feature>
<feature type="transmembrane region" description="Helical" evidence="5">
    <location>
        <begin position="351"/>
        <end position="371"/>
    </location>
</feature>
<keyword evidence="4 5" id="KW-0472">Membrane</keyword>
<accession>A0A078A2T2</accession>
<feature type="transmembrane region" description="Helical" evidence="5">
    <location>
        <begin position="423"/>
        <end position="440"/>
    </location>
</feature>
<evidence type="ECO:0000256" key="2">
    <source>
        <dbReference type="ARBA" id="ARBA00022692"/>
    </source>
</evidence>
<dbReference type="GO" id="GO:0015232">
    <property type="term" value="F:heme transmembrane transporter activity"/>
    <property type="evidence" value="ECO:0007669"/>
    <property type="project" value="TreeGrafter"/>
</dbReference>
<evidence type="ECO:0008006" key="8">
    <source>
        <dbReference type="Google" id="ProtNLM"/>
    </source>
</evidence>
<evidence type="ECO:0000256" key="5">
    <source>
        <dbReference type="SAM" id="Phobius"/>
    </source>
</evidence>
<dbReference type="InterPro" id="IPR049680">
    <property type="entry name" value="FLVCR1-2_SLC49-like"/>
</dbReference>
<comment type="subcellular location">
    <subcellularLocation>
        <location evidence="1">Membrane</location>
        <topology evidence="1">Multi-pass membrane protein</topology>
    </subcellularLocation>
</comment>